<evidence type="ECO:0000256" key="5">
    <source>
        <dbReference type="ARBA" id="ARBA00022980"/>
    </source>
</evidence>
<dbReference type="PANTHER" id="PTHR13329">
    <property type="entry name" value="MITOCHONDRIAL RIBOSOMAL PROTEIN S18B"/>
    <property type="match status" value="1"/>
</dbReference>
<dbReference type="InterPro" id="IPR001648">
    <property type="entry name" value="Ribosomal_bS18"/>
</dbReference>
<accession>A0AAV7A379</accession>
<comment type="caution">
    <text evidence="11">The sequence shown here is derived from an EMBL/GenBank/DDBJ whole genome shotgun (WGS) entry which is preliminary data.</text>
</comment>
<dbReference type="FunFam" id="4.10.640.10:FF:000008">
    <property type="entry name" value="28S ribosomal protein S18b, mitochondrial"/>
    <property type="match status" value="1"/>
</dbReference>
<dbReference type="GO" id="GO:0003735">
    <property type="term" value="F:structural constituent of ribosome"/>
    <property type="evidence" value="ECO:0007669"/>
    <property type="project" value="InterPro"/>
</dbReference>
<comment type="subcellular location">
    <subcellularLocation>
        <location evidence="1">Mitochondrion</location>
    </subcellularLocation>
</comment>
<keyword evidence="6" id="KW-0496">Mitochondrion</keyword>
<organism evidence="11 12">
    <name type="scientific">Engystomops pustulosus</name>
    <name type="common">Tungara frog</name>
    <name type="synonym">Physalaemus pustulosus</name>
    <dbReference type="NCBI Taxonomy" id="76066"/>
    <lineage>
        <taxon>Eukaryota</taxon>
        <taxon>Metazoa</taxon>
        <taxon>Chordata</taxon>
        <taxon>Craniata</taxon>
        <taxon>Vertebrata</taxon>
        <taxon>Euteleostomi</taxon>
        <taxon>Amphibia</taxon>
        <taxon>Batrachia</taxon>
        <taxon>Anura</taxon>
        <taxon>Neobatrachia</taxon>
        <taxon>Hyloidea</taxon>
        <taxon>Leptodactylidae</taxon>
        <taxon>Leiuperinae</taxon>
        <taxon>Engystomops</taxon>
    </lineage>
</organism>
<evidence type="ECO:0000256" key="4">
    <source>
        <dbReference type="ARBA" id="ARBA00022946"/>
    </source>
</evidence>
<dbReference type="AlphaFoldDB" id="A0AAV7A379"/>
<dbReference type="Pfam" id="PF01084">
    <property type="entry name" value="Ribosomal_S18"/>
    <property type="match status" value="1"/>
</dbReference>
<dbReference type="GO" id="GO:0032543">
    <property type="term" value="P:mitochondrial translation"/>
    <property type="evidence" value="ECO:0007669"/>
    <property type="project" value="InterPro"/>
</dbReference>
<keyword evidence="7" id="KW-0687">Ribonucleoprotein</keyword>
<dbReference type="EMBL" id="WNYA01000010">
    <property type="protein sequence ID" value="KAG8553058.1"/>
    <property type="molecule type" value="Genomic_DNA"/>
</dbReference>
<comment type="similarity">
    <text evidence="2">Belongs to the bacterial ribosomal protein bS18 family. Mitochondrion-specific ribosomal protein mS40 subfamily.</text>
</comment>
<dbReference type="Proteomes" id="UP000824782">
    <property type="component" value="Unassembled WGS sequence"/>
</dbReference>
<gene>
    <name evidence="11" type="ORF">GDO81_003254</name>
</gene>
<evidence type="ECO:0000256" key="7">
    <source>
        <dbReference type="ARBA" id="ARBA00023274"/>
    </source>
</evidence>
<dbReference type="SUPFAM" id="SSF46911">
    <property type="entry name" value="Ribosomal protein S18"/>
    <property type="match status" value="1"/>
</dbReference>
<sequence length="222" mass="25395">MAASLGRLCVTGMRGLLWSRTPVSALPPGVRSLCSPPEEFDLVSRYKEHPWEYLSSEEYLERYGERAVWADYRRNHKGPIPPQKTRKTCIRGGNVCGNPCPICRDQNLGVDYRNVKLLQQFISPHTGAVYDPTRTGVCMKQHKRLVKAIADAEDNGLLPVFIKHKDITFGDYSRDHGAVAQTPPAPAGPWYSWYEWQEPPAHEVAKLQKLYRPYWKQMRGEQ</sequence>
<evidence type="ECO:0000256" key="3">
    <source>
        <dbReference type="ARBA" id="ARBA00022553"/>
    </source>
</evidence>
<evidence type="ECO:0000256" key="6">
    <source>
        <dbReference type="ARBA" id="ARBA00023128"/>
    </source>
</evidence>
<keyword evidence="4" id="KW-0809">Transit peptide</keyword>
<evidence type="ECO:0000313" key="11">
    <source>
        <dbReference type="EMBL" id="KAG8553058.1"/>
    </source>
</evidence>
<protein>
    <recommendedName>
        <fullName evidence="9">Small ribosomal subunit protein mS40</fullName>
    </recommendedName>
    <alternativeName>
        <fullName evidence="8">28S ribosomal protein S18-2, mitochondrial</fullName>
    </alternativeName>
    <alternativeName>
        <fullName evidence="10">28S ribosomal protein S18b, mitochondrial</fullName>
    </alternativeName>
</protein>
<dbReference type="PANTHER" id="PTHR13329:SF2">
    <property type="entry name" value="SMALL RIBOSOMAL SUBUNIT PROTEIN MS40"/>
    <property type="match status" value="1"/>
</dbReference>
<keyword evidence="3" id="KW-0597">Phosphoprotein</keyword>
<dbReference type="InterPro" id="IPR036870">
    <property type="entry name" value="Ribosomal_bS18_sf"/>
</dbReference>
<evidence type="ECO:0000313" key="12">
    <source>
        <dbReference type="Proteomes" id="UP000824782"/>
    </source>
</evidence>
<evidence type="ECO:0000256" key="9">
    <source>
        <dbReference type="ARBA" id="ARBA00035130"/>
    </source>
</evidence>
<dbReference type="GO" id="GO:0005763">
    <property type="term" value="C:mitochondrial small ribosomal subunit"/>
    <property type="evidence" value="ECO:0007669"/>
    <property type="project" value="UniProtKB-ARBA"/>
</dbReference>
<dbReference type="Gene3D" id="4.10.640.10">
    <property type="entry name" value="Ribosomal protein S18"/>
    <property type="match status" value="1"/>
</dbReference>
<evidence type="ECO:0000256" key="2">
    <source>
        <dbReference type="ARBA" id="ARBA00006136"/>
    </source>
</evidence>
<reference evidence="11" key="1">
    <citation type="thesis" date="2020" institute="ProQuest LLC" country="789 East Eisenhower Parkway, Ann Arbor, MI, USA">
        <title>Comparative Genomics and Chromosome Evolution.</title>
        <authorList>
            <person name="Mudd A.B."/>
        </authorList>
    </citation>
    <scope>NUCLEOTIDE SEQUENCE</scope>
    <source>
        <strain evidence="11">237g6f4</strain>
        <tissue evidence="11">Blood</tissue>
    </source>
</reference>
<evidence type="ECO:0000256" key="10">
    <source>
        <dbReference type="ARBA" id="ARBA00035515"/>
    </source>
</evidence>
<evidence type="ECO:0000256" key="1">
    <source>
        <dbReference type="ARBA" id="ARBA00004173"/>
    </source>
</evidence>
<dbReference type="InterPro" id="IPR040054">
    <property type="entry name" value="MRPS18B"/>
</dbReference>
<keyword evidence="5" id="KW-0689">Ribosomal protein</keyword>
<proteinExistence type="inferred from homology"/>
<keyword evidence="12" id="KW-1185">Reference proteome</keyword>
<name>A0AAV7A379_ENGPU</name>
<evidence type="ECO:0000256" key="8">
    <source>
        <dbReference type="ARBA" id="ARBA00032055"/>
    </source>
</evidence>